<keyword evidence="3" id="KW-1185">Reference proteome</keyword>
<accession>A0A0N9NHF2</accession>
<reference evidence="2 3" key="2">
    <citation type="journal article" date="2017" name="Int. J. Syst. Evol. Microbiol.">
        <title>Gordonia phthalatica sp. nov., a di-n-butyl phthalate-degrading bacterium isolated from activated sludge.</title>
        <authorList>
            <person name="Jin D."/>
            <person name="Kong X."/>
            <person name="Jia M."/>
            <person name="Yu X."/>
            <person name="Wang X."/>
            <person name="Zhuang X."/>
            <person name="Deng Y."/>
            <person name="Bai Z."/>
        </authorList>
    </citation>
    <scope>NUCLEOTIDE SEQUENCE [LARGE SCALE GENOMIC DNA]</scope>
    <source>
        <strain evidence="2 3">QH-11</strain>
    </source>
</reference>
<dbReference type="SUPFAM" id="SSF56601">
    <property type="entry name" value="beta-lactamase/transpeptidase-like"/>
    <property type="match status" value="1"/>
</dbReference>
<evidence type="ECO:0000256" key="1">
    <source>
        <dbReference type="SAM" id="Phobius"/>
    </source>
</evidence>
<keyword evidence="1" id="KW-1133">Transmembrane helix</keyword>
<dbReference type="STRING" id="1136941.ACH46_12840"/>
<evidence type="ECO:0000313" key="3">
    <source>
        <dbReference type="Proteomes" id="UP000063789"/>
    </source>
</evidence>
<dbReference type="AlphaFoldDB" id="A0A0N9NHF2"/>
<proteinExistence type="predicted"/>
<organism evidence="2 3">
    <name type="scientific">Gordonia phthalatica</name>
    <dbReference type="NCBI Taxonomy" id="1136941"/>
    <lineage>
        <taxon>Bacteria</taxon>
        <taxon>Bacillati</taxon>
        <taxon>Actinomycetota</taxon>
        <taxon>Actinomycetes</taxon>
        <taxon>Mycobacteriales</taxon>
        <taxon>Gordoniaceae</taxon>
        <taxon>Gordonia</taxon>
    </lineage>
</organism>
<dbReference type="Gene3D" id="3.40.710.10">
    <property type="entry name" value="DD-peptidase/beta-lactamase superfamily"/>
    <property type="match status" value="1"/>
</dbReference>
<dbReference type="EMBL" id="CP011853">
    <property type="protein sequence ID" value="ALG85204.1"/>
    <property type="molecule type" value="Genomic_DNA"/>
</dbReference>
<name>A0A0N9NHF2_9ACTN</name>
<dbReference type="PATRIC" id="fig|1136941.3.peg.2614"/>
<evidence type="ECO:0008006" key="4">
    <source>
        <dbReference type="Google" id="ProtNLM"/>
    </source>
</evidence>
<evidence type="ECO:0000313" key="2">
    <source>
        <dbReference type="EMBL" id="ALG85204.1"/>
    </source>
</evidence>
<protein>
    <recommendedName>
        <fullName evidence="4">Beta-lactamase</fullName>
    </recommendedName>
</protein>
<reference evidence="3" key="1">
    <citation type="submission" date="2015-06" db="EMBL/GenBank/DDBJ databases">
        <title>Complete genome sequence and metabolic analysis of phthalate degradation pathway in Gordonia sp. QH-11.</title>
        <authorList>
            <person name="Jin D."/>
            <person name="Kong X."/>
            <person name="Bai Z."/>
        </authorList>
    </citation>
    <scope>NUCLEOTIDE SEQUENCE [LARGE SCALE GENOMIC DNA]</scope>
    <source>
        <strain evidence="3">QH-11</strain>
    </source>
</reference>
<feature type="transmembrane region" description="Helical" evidence="1">
    <location>
        <begin position="21"/>
        <end position="41"/>
    </location>
</feature>
<dbReference type="Proteomes" id="UP000063789">
    <property type="component" value="Chromosome"/>
</dbReference>
<sequence length="289" mass="30223">MGRHGTRRREPRGALPRRRGLIAAVTAAAVVAAAVTAVVLLRDDTEQSPASPPVLSEQELRTSFDALKLPAGTGLALVPVGASTPILLGETGTQNAWSVIKVPLALAAERKHGMSKQEMTAVVDSDNASARILTKSLGSPADATAALSSVLREGRDTTTVLPTAPPGVHPHFGETRWAPADAAVWTAQLPCMLGSEHVLSLMTGVAPNQRWGLMRVPGQVSAKGGWGIESDGGYLVRQIGVITRPDGARVAASISAHRPRMAFRQGTATLDRVGDWLTRHVGSLPGGDC</sequence>
<dbReference type="RefSeq" id="WP_062393274.1">
    <property type="nucleotide sequence ID" value="NZ_CP011853.1"/>
</dbReference>
<dbReference type="InterPro" id="IPR012338">
    <property type="entry name" value="Beta-lactam/transpept-like"/>
</dbReference>
<dbReference type="KEGG" id="goq:ACH46_12840"/>
<gene>
    <name evidence="2" type="ORF">ACH46_12840</name>
</gene>
<keyword evidence="1" id="KW-0472">Membrane</keyword>
<dbReference type="OrthoDB" id="3729831at2"/>
<keyword evidence="1" id="KW-0812">Transmembrane</keyword>